<proteinExistence type="predicted"/>
<evidence type="ECO:0000313" key="4">
    <source>
        <dbReference type="Proteomes" id="UP000332515"/>
    </source>
</evidence>
<name>A0A6A7Y3D2_9HYPH</name>
<dbReference type="Proteomes" id="UP000332515">
    <property type="component" value="Unassembled WGS sequence"/>
</dbReference>
<keyword evidence="1" id="KW-0175">Coiled coil</keyword>
<feature type="transmembrane region" description="Helical" evidence="2">
    <location>
        <begin position="95"/>
        <end position="112"/>
    </location>
</feature>
<dbReference type="EMBL" id="VWNA01000001">
    <property type="protein sequence ID" value="MQT13624.1"/>
    <property type="molecule type" value="Genomic_DNA"/>
</dbReference>
<dbReference type="InterPro" id="IPR010279">
    <property type="entry name" value="YqjD/ElaB"/>
</dbReference>
<dbReference type="GO" id="GO:0043022">
    <property type="term" value="F:ribosome binding"/>
    <property type="evidence" value="ECO:0007669"/>
    <property type="project" value="InterPro"/>
</dbReference>
<dbReference type="RefSeq" id="WP_153482578.1">
    <property type="nucleotide sequence ID" value="NZ_VWNA01000001.1"/>
</dbReference>
<gene>
    <name evidence="3" type="ORF">F0357_13440</name>
</gene>
<dbReference type="AlphaFoldDB" id="A0A6A7Y3D2"/>
<keyword evidence="4" id="KW-1185">Reference proteome</keyword>
<keyword evidence="2" id="KW-1133">Transmembrane helix</keyword>
<keyword evidence="2" id="KW-0812">Transmembrane</keyword>
<dbReference type="PANTHER" id="PTHR35893">
    <property type="entry name" value="INNER MEMBRANE PROTEIN-RELATED"/>
    <property type="match status" value="1"/>
</dbReference>
<protein>
    <submittedName>
        <fullName evidence="3">DUF883 family protein</fullName>
    </submittedName>
</protein>
<dbReference type="PANTHER" id="PTHR35893:SF3">
    <property type="entry name" value="INNER MEMBRANE PROTEIN"/>
    <property type="match status" value="1"/>
</dbReference>
<evidence type="ECO:0000256" key="1">
    <source>
        <dbReference type="SAM" id="Coils"/>
    </source>
</evidence>
<keyword evidence="2" id="KW-0472">Membrane</keyword>
<organism evidence="3 4">
    <name type="scientific">Segnochrobactrum spirostomi</name>
    <dbReference type="NCBI Taxonomy" id="2608987"/>
    <lineage>
        <taxon>Bacteria</taxon>
        <taxon>Pseudomonadati</taxon>
        <taxon>Pseudomonadota</taxon>
        <taxon>Alphaproteobacteria</taxon>
        <taxon>Hyphomicrobiales</taxon>
        <taxon>Segnochrobactraceae</taxon>
        <taxon>Segnochrobactrum</taxon>
    </lineage>
</organism>
<comment type="caution">
    <text evidence="3">The sequence shown here is derived from an EMBL/GenBank/DDBJ whole genome shotgun (WGS) entry which is preliminary data.</text>
</comment>
<feature type="coiled-coil region" evidence="1">
    <location>
        <begin position="17"/>
        <end position="67"/>
    </location>
</feature>
<evidence type="ECO:0000256" key="2">
    <source>
        <dbReference type="SAM" id="Phobius"/>
    </source>
</evidence>
<evidence type="ECO:0000313" key="3">
    <source>
        <dbReference type="EMBL" id="MQT13624.1"/>
    </source>
</evidence>
<accession>A0A6A7Y3D2</accession>
<sequence length="115" mass="11670">MAENRIAEDAADVAADLAALKSDIARLTATVAALVEQETTAAADHVRSRVRSATEAAEAKAEQLKESGKAAFGEAQARAAGAVGDVSTAIERNPIAAVAIAAGLGLLVGLFTRRD</sequence>
<reference evidence="3 4" key="1">
    <citation type="submission" date="2019-09" db="EMBL/GenBank/DDBJ databases">
        <title>Segnochrobactrum spirostomi gen. nov., sp. nov., isolated from the ciliate Spirostomum cf. yagiui and description of a novel family, Segnochrobactraceae fam. nov. within the order Rhizobiales of the class Alphaproteobacteria.</title>
        <authorList>
            <person name="Akter S."/>
            <person name="Shazib S.U.A."/>
            <person name="Shin M.K."/>
        </authorList>
    </citation>
    <scope>NUCLEOTIDE SEQUENCE [LARGE SCALE GENOMIC DNA]</scope>
    <source>
        <strain evidence="3 4">Sp-1</strain>
    </source>
</reference>